<protein>
    <submittedName>
        <fullName evidence="1">Uncharacterized protein</fullName>
    </submittedName>
</protein>
<dbReference type="VEuPathDB" id="HostDB:ENSMMUG00000060794"/>
<evidence type="ECO:0000313" key="1">
    <source>
        <dbReference type="Ensembl" id="ENSMMUP00000068135.1"/>
    </source>
</evidence>
<organism evidence="1 2">
    <name type="scientific">Macaca mulatta</name>
    <name type="common">Rhesus macaque</name>
    <dbReference type="NCBI Taxonomy" id="9544"/>
    <lineage>
        <taxon>Eukaryota</taxon>
        <taxon>Metazoa</taxon>
        <taxon>Chordata</taxon>
        <taxon>Craniata</taxon>
        <taxon>Vertebrata</taxon>
        <taxon>Euteleostomi</taxon>
        <taxon>Mammalia</taxon>
        <taxon>Eutheria</taxon>
        <taxon>Euarchontoglires</taxon>
        <taxon>Primates</taxon>
        <taxon>Haplorrhini</taxon>
        <taxon>Catarrhini</taxon>
        <taxon>Cercopithecidae</taxon>
        <taxon>Cercopithecinae</taxon>
        <taxon>Macaca</taxon>
    </lineage>
</organism>
<dbReference type="AlphaFoldDB" id="A0A5F7ZU28"/>
<keyword evidence="2" id="KW-1185">Reference proteome</keyword>
<dbReference type="InParanoid" id="A0A5F7ZU28"/>
<reference evidence="1" key="3">
    <citation type="submission" date="2025-08" db="UniProtKB">
        <authorList>
            <consortium name="Ensembl"/>
        </authorList>
    </citation>
    <scope>IDENTIFICATION</scope>
    <source>
        <strain evidence="1">17573</strain>
    </source>
</reference>
<dbReference type="Proteomes" id="UP000006718">
    <property type="component" value="Chromosome 10"/>
</dbReference>
<proteinExistence type="predicted"/>
<accession>A0A5F7ZU28</accession>
<reference evidence="1" key="4">
    <citation type="submission" date="2025-09" db="UniProtKB">
        <authorList>
            <consortium name="Ensembl"/>
        </authorList>
    </citation>
    <scope>IDENTIFICATION</scope>
    <source>
        <strain evidence="1">17573</strain>
    </source>
</reference>
<reference evidence="1" key="2">
    <citation type="submission" date="2019-01" db="EMBL/GenBank/DDBJ databases">
        <authorList>
            <person name="Graves T."/>
            <person name="Eichler E.E."/>
            <person name="Wilson R.K."/>
        </authorList>
    </citation>
    <scope>NUCLEOTIDE SEQUENCE [LARGE SCALE GENOMIC DNA]</scope>
    <source>
        <strain evidence="1">17573</strain>
    </source>
</reference>
<name>A0A5F7ZU28_MACMU</name>
<dbReference type="Ensembl" id="ENSMMUT00000096247.1">
    <property type="protein sequence ID" value="ENSMMUP00000068135.1"/>
    <property type="gene ID" value="ENSMMUG00000060794.1"/>
</dbReference>
<reference evidence="2" key="1">
    <citation type="journal article" date="2007" name="Science">
        <title>Evolutionary and biomedical insights from the rhesus macaque genome.</title>
        <authorList>
            <person name="Gibbs R.A."/>
            <person name="Rogers J."/>
            <person name="Katze M.G."/>
            <person name="Bumgarner R."/>
            <person name="Weinstock G.M."/>
            <person name="Mardis E.R."/>
            <person name="Remington K.A."/>
            <person name="Strausberg R.L."/>
            <person name="Venter J.C."/>
            <person name="Wilson R.K."/>
            <person name="Batzer M.A."/>
            <person name="Bustamante C.D."/>
            <person name="Eichler E.E."/>
            <person name="Hahn M.W."/>
            <person name="Hardison R.C."/>
            <person name="Makova K.D."/>
            <person name="Miller W."/>
            <person name="Milosavljevic A."/>
            <person name="Palermo R.E."/>
            <person name="Siepel A."/>
            <person name="Sikela J.M."/>
            <person name="Attaway T."/>
            <person name="Bell S."/>
            <person name="Bernard K.E."/>
            <person name="Buhay C.J."/>
            <person name="Chandrabose M.N."/>
            <person name="Dao M."/>
            <person name="Davis C."/>
            <person name="Delehaunty K.D."/>
            <person name="Ding Y."/>
            <person name="Dinh H.H."/>
            <person name="Dugan-Rocha S."/>
            <person name="Fulton L.A."/>
            <person name="Gabisi R.A."/>
            <person name="Garner T.T."/>
            <person name="Godfrey J."/>
            <person name="Hawes A.C."/>
            <person name="Hernandez J."/>
            <person name="Hines S."/>
            <person name="Holder M."/>
            <person name="Hume J."/>
            <person name="Jhangiani S.N."/>
            <person name="Joshi V."/>
            <person name="Khan Z.M."/>
            <person name="Kirkness E.F."/>
            <person name="Cree A."/>
            <person name="Fowler R.G."/>
            <person name="Lee S."/>
            <person name="Lewis L.R."/>
            <person name="Li Z."/>
            <person name="Liu Y.-S."/>
            <person name="Moore S.M."/>
            <person name="Muzny D."/>
            <person name="Nazareth L.V."/>
            <person name="Ngo D.N."/>
            <person name="Okwuonu G.O."/>
            <person name="Pai G."/>
            <person name="Parker D."/>
            <person name="Paul H.A."/>
            <person name="Pfannkoch C."/>
            <person name="Pohl C.S."/>
            <person name="Rogers Y.-H.C."/>
            <person name="Ruiz S.J."/>
            <person name="Sabo A."/>
            <person name="Santibanez J."/>
            <person name="Schneider B.W."/>
            <person name="Smith S.M."/>
            <person name="Sodergren E."/>
            <person name="Svatek A.F."/>
            <person name="Utterback T.R."/>
            <person name="Vattathil S."/>
            <person name="Warren W."/>
            <person name="White C.S."/>
            <person name="Chinwalla A.T."/>
            <person name="Feng Y."/>
            <person name="Halpern A.L."/>
            <person name="Hillier L.W."/>
            <person name="Huang X."/>
            <person name="Minx P."/>
            <person name="Nelson J.O."/>
            <person name="Pepin K.H."/>
            <person name="Qin X."/>
            <person name="Sutton G.G."/>
            <person name="Venter E."/>
            <person name="Walenz B.P."/>
            <person name="Wallis J.W."/>
            <person name="Worley K.C."/>
            <person name="Yang S.-P."/>
            <person name="Jones S.M."/>
            <person name="Marra M.A."/>
            <person name="Rocchi M."/>
            <person name="Schein J.E."/>
            <person name="Baertsch R."/>
            <person name="Clarke L."/>
            <person name="Csuros M."/>
            <person name="Glasscock J."/>
            <person name="Harris R.A."/>
            <person name="Havlak P."/>
            <person name="Jackson A.R."/>
            <person name="Jiang H."/>
            <person name="Liu Y."/>
            <person name="Messina D.N."/>
            <person name="Shen Y."/>
            <person name="Song H.X.-Z."/>
            <person name="Wylie T."/>
            <person name="Zhang L."/>
            <person name="Birney E."/>
            <person name="Han K."/>
            <person name="Konkel M.K."/>
            <person name="Lee J."/>
            <person name="Smit A.F.A."/>
            <person name="Ullmer B."/>
            <person name="Wang H."/>
            <person name="Xing J."/>
            <person name="Burhans R."/>
            <person name="Cheng Z."/>
            <person name="Karro J.E."/>
            <person name="Ma J."/>
            <person name="Raney B."/>
            <person name="She X."/>
            <person name="Cox M.J."/>
            <person name="Demuth J.P."/>
            <person name="Dumas L.J."/>
            <person name="Han S.-G."/>
            <person name="Hopkins J."/>
            <person name="Karimpour-Fard A."/>
            <person name="Kim Y.H."/>
            <person name="Pollack J.R."/>
            <person name="Vinar T."/>
            <person name="Addo-Quaye C."/>
            <person name="Degenhardt J."/>
            <person name="Denby A."/>
            <person name="Hubisz M.J."/>
            <person name="Indap A."/>
            <person name="Kosiol C."/>
            <person name="Lahn B.T."/>
            <person name="Lawson H.A."/>
            <person name="Marklein A."/>
            <person name="Nielsen R."/>
            <person name="Vallender E.J."/>
            <person name="Clark A.G."/>
            <person name="Ferguson B."/>
            <person name="Hernandez R.D."/>
            <person name="Hirani K."/>
            <person name="Kehrer-Sawatzki H."/>
            <person name="Kolb J."/>
            <person name="Patil S."/>
            <person name="Pu L.-L."/>
            <person name="Ren Y."/>
            <person name="Smith D.G."/>
            <person name="Wheeler D.A."/>
            <person name="Schenck I."/>
            <person name="Ball E.V."/>
            <person name="Chen R."/>
            <person name="Cooper D.N."/>
            <person name="Giardine B."/>
            <person name="Hsu F."/>
            <person name="Kent W.J."/>
            <person name="Lesk A."/>
            <person name="Nelson D.L."/>
            <person name="O'brien W.E."/>
            <person name="Pruefer K."/>
            <person name="Stenson P.D."/>
            <person name="Wallace J.C."/>
            <person name="Ke H."/>
            <person name="Liu X.-M."/>
            <person name="Wang P."/>
            <person name="Xiang A.P."/>
            <person name="Yang F."/>
            <person name="Barber G.P."/>
            <person name="Haussler D."/>
            <person name="Karolchik D."/>
            <person name="Kern A.D."/>
            <person name="Kuhn R.M."/>
            <person name="Smith K.E."/>
            <person name="Zwieg A.S."/>
        </authorList>
    </citation>
    <scope>NUCLEOTIDE SEQUENCE [LARGE SCALE GENOMIC DNA]</scope>
    <source>
        <strain evidence="2">17573</strain>
    </source>
</reference>
<dbReference type="Bgee" id="ENSMMUG00000060794">
    <property type="expression patterns" value="Expressed in cerebellar cortex and 17 other cell types or tissues"/>
</dbReference>
<sequence length="176" mass="18628">MPHCSIFAPMHCPTATAARPMIACSTLTHLVAMPAPPIQQLAWPDTTDPTCTLGQRVTHHGPCPAASAPCWAAGPRSPHLCTTTTCPGPSWHPSRSTRTGRSMSACCAPRPTHSSATWASMTRPASTPCSRPVCRARAPEVPRCVTAPERTLWLGPASAVPATLPYRHHCPCCPAP</sequence>
<evidence type="ECO:0000313" key="2">
    <source>
        <dbReference type="Proteomes" id="UP000006718"/>
    </source>
</evidence>